<dbReference type="RefSeq" id="WP_104685793.1">
    <property type="nucleotide sequence ID" value="NZ_LT963396.1"/>
</dbReference>
<dbReference type="InterPro" id="IPR029058">
    <property type="entry name" value="AB_hydrolase_fold"/>
</dbReference>
<protein>
    <recommendedName>
        <fullName evidence="3">AB hydrolase-1 domain-containing protein</fullName>
    </recommendedName>
</protein>
<keyword evidence="1" id="KW-0378">Hydrolase</keyword>
<keyword evidence="4" id="KW-0614">Plasmid</keyword>
<proteinExistence type="predicted"/>
<dbReference type="Proteomes" id="UP000239025">
    <property type="component" value="Plasmid PP1"/>
</dbReference>
<feature type="domain" description="AB hydrolase-1" evidence="3">
    <location>
        <begin position="78"/>
        <end position="143"/>
    </location>
</feature>
<dbReference type="GO" id="GO:0004301">
    <property type="term" value="F:epoxide hydrolase activity"/>
    <property type="evidence" value="ECO:0007669"/>
    <property type="project" value="TreeGrafter"/>
</dbReference>
<geneLocation type="plasmid" evidence="4 5">
    <name>PP1</name>
</geneLocation>
<evidence type="ECO:0000313" key="4">
    <source>
        <dbReference type="EMBL" id="SOS30113.1"/>
    </source>
</evidence>
<organism evidence="4 5">
    <name type="scientific">Pseudomonas cerasi</name>
    <dbReference type="NCBI Taxonomy" id="1583341"/>
    <lineage>
        <taxon>Bacteria</taxon>
        <taxon>Pseudomonadati</taxon>
        <taxon>Pseudomonadota</taxon>
        <taxon>Gammaproteobacteria</taxon>
        <taxon>Pseudomonadales</taxon>
        <taxon>Pseudomonadaceae</taxon>
        <taxon>Pseudomonas</taxon>
    </lineage>
</organism>
<dbReference type="EMBL" id="LT963396">
    <property type="protein sequence ID" value="SOS30113.1"/>
    <property type="molecule type" value="Genomic_DNA"/>
</dbReference>
<dbReference type="PANTHER" id="PTHR42977">
    <property type="entry name" value="HYDROLASE-RELATED"/>
    <property type="match status" value="1"/>
</dbReference>
<dbReference type="Pfam" id="PF00561">
    <property type="entry name" value="Abhydrolase_1"/>
    <property type="match status" value="1"/>
</dbReference>
<evidence type="ECO:0000313" key="5">
    <source>
        <dbReference type="Proteomes" id="UP000239025"/>
    </source>
</evidence>
<keyword evidence="2" id="KW-0732">Signal</keyword>
<feature type="signal peptide" evidence="2">
    <location>
        <begin position="1"/>
        <end position="38"/>
    </location>
</feature>
<dbReference type="SUPFAM" id="SSF53474">
    <property type="entry name" value="alpha/beta-Hydrolases"/>
    <property type="match status" value="1"/>
</dbReference>
<accession>A0A2K4W2L0</accession>
<keyword evidence="5" id="KW-1185">Reference proteome</keyword>
<name>A0A2K4W2L0_9PSED</name>
<dbReference type="InterPro" id="IPR000073">
    <property type="entry name" value="AB_hydrolase_1"/>
</dbReference>
<gene>
    <name evidence="4" type="ORF">PL963_P100130</name>
</gene>
<feature type="chain" id="PRO_5014355802" description="AB hydrolase-1 domain-containing protein" evidence="2">
    <location>
        <begin position="39"/>
        <end position="155"/>
    </location>
</feature>
<dbReference type="Gene3D" id="3.40.50.1820">
    <property type="entry name" value="alpha/beta hydrolase"/>
    <property type="match status" value="1"/>
</dbReference>
<evidence type="ECO:0000256" key="2">
    <source>
        <dbReference type="SAM" id="SignalP"/>
    </source>
</evidence>
<sequence>MNSFDTFNWLRSARRLLSAGLVATTIGLGLGASLASHAAPTAAPAAAAASTPVAYRYAVVDGVRVFYREAGPAEGPQVLLLMGFGGSSYMFRDLIPKLAAANYHVIAPDLPGFGLTEVPPARNYRYRFENIANTMEAFTEAVKLGFGEQWNQKPT</sequence>
<evidence type="ECO:0000256" key="1">
    <source>
        <dbReference type="ARBA" id="ARBA00022801"/>
    </source>
</evidence>
<reference evidence="5" key="1">
    <citation type="submission" date="2017-11" db="EMBL/GenBank/DDBJ databases">
        <authorList>
            <person name="Blom J."/>
        </authorList>
    </citation>
    <scope>NUCLEOTIDE SEQUENCE [LARGE SCALE GENOMIC DNA]</scope>
    <source>
        <plasmid evidence="5">PP1</plasmid>
    </source>
</reference>
<dbReference type="AlphaFoldDB" id="A0A2K4W2L0"/>
<evidence type="ECO:0000259" key="3">
    <source>
        <dbReference type="Pfam" id="PF00561"/>
    </source>
</evidence>
<dbReference type="InterPro" id="IPR051340">
    <property type="entry name" value="Haloalkane_dehalogenase"/>
</dbReference>
<dbReference type="PANTHER" id="PTHR42977:SF3">
    <property type="entry name" value="AB HYDROLASE-1 DOMAIN-CONTAINING PROTEIN"/>
    <property type="match status" value="1"/>
</dbReference>